<dbReference type="SUPFAM" id="SSF54695">
    <property type="entry name" value="POZ domain"/>
    <property type="match status" value="1"/>
</dbReference>
<protein>
    <recommendedName>
        <fullName evidence="3">BTB domain-containing protein</fullName>
    </recommendedName>
</protein>
<dbReference type="AlphaFoldDB" id="A0A4Q2D469"/>
<keyword evidence="2" id="KW-1185">Reference proteome</keyword>
<dbReference type="Gene3D" id="3.30.710.10">
    <property type="entry name" value="Potassium Channel Kv1.1, Chain A"/>
    <property type="match status" value="1"/>
</dbReference>
<proteinExistence type="predicted"/>
<dbReference type="STRING" id="2316362.A0A4Q2D469"/>
<comment type="caution">
    <text evidence="1">The sequence shown here is derived from an EMBL/GenBank/DDBJ whole genome shotgun (WGS) entry which is preliminary data.</text>
</comment>
<dbReference type="EMBL" id="SDEE01000758">
    <property type="protein sequence ID" value="RXW14143.1"/>
    <property type="molecule type" value="Genomic_DNA"/>
</dbReference>
<evidence type="ECO:0008006" key="3">
    <source>
        <dbReference type="Google" id="ProtNLM"/>
    </source>
</evidence>
<gene>
    <name evidence="1" type="ORF">EST38_g11710</name>
</gene>
<name>A0A4Q2D469_9AGAR</name>
<dbReference type="Proteomes" id="UP000290288">
    <property type="component" value="Unassembled WGS sequence"/>
</dbReference>
<evidence type="ECO:0000313" key="2">
    <source>
        <dbReference type="Proteomes" id="UP000290288"/>
    </source>
</evidence>
<evidence type="ECO:0000313" key="1">
    <source>
        <dbReference type="EMBL" id="RXW14143.1"/>
    </source>
</evidence>
<organism evidence="1 2">
    <name type="scientific">Candolleomyces aberdarensis</name>
    <dbReference type="NCBI Taxonomy" id="2316362"/>
    <lineage>
        <taxon>Eukaryota</taxon>
        <taxon>Fungi</taxon>
        <taxon>Dikarya</taxon>
        <taxon>Basidiomycota</taxon>
        <taxon>Agaricomycotina</taxon>
        <taxon>Agaricomycetes</taxon>
        <taxon>Agaricomycetidae</taxon>
        <taxon>Agaricales</taxon>
        <taxon>Agaricineae</taxon>
        <taxon>Psathyrellaceae</taxon>
        <taxon>Candolleomyces</taxon>
    </lineage>
</organism>
<sequence length="329" mass="36656">MSTDSSPNTTHGATPPVPDVLWGGTVFFKVEETIFEVPRYRFTEYSEVFADMFHMPQAAGDAEDVEGRHRDRPIVLEGYKAADFAAIVKVLYPVPNDVISGQYALTKDEWVGVLTLSTRWQMKTMREHAIEKLSKMSLTSFEKVTLARAHKVAKWLKEGLSEIVKQEEILKPDELQTHLGLQTAFRLMWIQNQSLKRPQVTSNTHITLGSLGCCNGHAMFTGSTNCQHCAREISIGDPEAMYVTPSSTATYKYGNTGIELGISLGILRCKNCSNTPICCTTYYCPSCGSQTNYGSFWIISSPAQNTNADKVSVEEVFSDEIASYESWSQ</sequence>
<dbReference type="InterPro" id="IPR011333">
    <property type="entry name" value="SKP1/BTB/POZ_sf"/>
</dbReference>
<accession>A0A4Q2D469</accession>
<dbReference type="OrthoDB" id="2593747at2759"/>
<reference evidence="1 2" key="1">
    <citation type="submission" date="2019-01" db="EMBL/GenBank/DDBJ databases">
        <title>Draft genome sequence of Psathyrella aberdarensis IHI B618.</title>
        <authorList>
            <person name="Buettner E."/>
            <person name="Kellner H."/>
        </authorList>
    </citation>
    <scope>NUCLEOTIDE SEQUENCE [LARGE SCALE GENOMIC DNA]</scope>
    <source>
        <strain evidence="1 2">IHI B618</strain>
    </source>
</reference>